<evidence type="ECO:0000256" key="1">
    <source>
        <dbReference type="ARBA" id="ARBA00004496"/>
    </source>
</evidence>
<dbReference type="Pfam" id="PF01409">
    <property type="entry name" value="tRNA-synt_2d"/>
    <property type="match status" value="1"/>
</dbReference>
<evidence type="ECO:0000256" key="5">
    <source>
        <dbReference type="ARBA" id="ARBA00022598"/>
    </source>
</evidence>
<evidence type="ECO:0000256" key="7">
    <source>
        <dbReference type="ARBA" id="ARBA00022741"/>
    </source>
</evidence>
<comment type="subunit">
    <text evidence="3 13">Tetramer of two alpha and two beta subunits.</text>
</comment>
<comment type="catalytic activity">
    <reaction evidence="12 13">
        <text>tRNA(Phe) + L-phenylalanine + ATP = L-phenylalanyl-tRNA(Phe) + AMP + diphosphate + H(+)</text>
        <dbReference type="Rhea" id="RHEA:19413"/>
        <dbReference type="Rhea" id="RHEA-COMP:9668"/>
        <dbReference type="Rhea" id="RHEA-COMP:9699"/>
        <dbReference type="ChEBI" id="CHEBI:15378"/>
        <dbReference type="ChEBI" id="CHEBI:30616"/>
        <dbReference type="ChEBI" id="CHEBI:33019"/>
        <dbReference type="ChEBI" id="CHEBI:58095"/>
        <dbReference type="ChEBI" id="CHEBI:78442"/>
        <dbReference type="ChEBI" id="CHEBI:78531"/>
        <dbReference type="ChEBI" id="CHEBI:456215"/>
        <dbReference type="EC" id="6.1.1.20"/>
    </reaction>
</comment>
<keyword evidence="17" id="KW-1185">Reference proteome</keyword>
<evidence type="ECO:0000256" key="13">
    <source>
        <dbReference type="HAMAP-Rule" id="MF_00281"/>
    </source>
</evidence>
<keyword evidence="11 13" id="KW-0030">Aminoacyl-tRNA synthetase</keyword>
<dbReference type="FunFam" id="3.30.930.10:FF:000003">
    <property type="entry name" value="Phenylalanine--tRNA ligase alpha subunit"/>
    <property type="match status" value="1"/>
</dbReference>
<dbReference type="Pfam" id="PF02912">
    <property type="entry name" value="Phe_tRNA-synt_N"/>
    <property type="match status" value="1"/>
</dbReference>
<dbReference type="PANTHER" id="PTHR11538">
    <property type="entry name" value="PHENYLALANYL-TRNA SYNTHETASE"/>
    <property type="match status" value="1"/>
</dbReference>
<evidence type="ECO:0000256" key="12">
    <source>
        <dbReference type="ARBA" id="ARBA00049255"/>
    </source>
</evidence>
<comment type="caution">
    <text evidence="16">The sequence shown here is derived from an EMBL/GenBank/DDBJ whole genome shotgun (WGS) entry which is preliminary data.</text>
</comment>
<dbReference type="GO" id="GO:0006432">
    <property type="term" value="P:phenylalanyl-tRNA aminoacylation"/>
    <property type="evidence" value="ECO:0007669"/>
    <property type="project" value="UniProtKB-UniRule"/>
</dbReference>
<dbReference type="EC" id="6.1.1.20" evidence="13"/>
<dbReference type="InterPro" id="IPR022911">
    <property type="entry name" value="Phe_tRNA_ligase_alpha1_bac"/>
</dbReference>
<protein>
    <recommendedName>
        <fullName evidence="13">Phenylalanine--tRNA ligase alpha subunit</fullName>
        <ecNumber evidence="13">6.1.1.20</ecNumber>
    </recommendedName>
    <alternativeName>
        <fullName evidence="13">Phenylalanyl-tRNA synthetase alpha subunit</fullName>
        <shortName evidence="13">PheRS</shortName>
    </alternativeName>
</protein>
<dbReference type="eggNOG" id="COG0016">
    <property type="taxonomic scope" value="Bacteria"/>
</dbReference>
<reference evidence="16" key="2">
    <citation type="submission" date="2007-10" db="EMBL/GenBank/DDBJ databases">
        <authorList>
            <person name="Myers G.S."/>
        </authorList>
    </citation>
    <scope>NUCLEOTIDE SEQUENCE [LARGE SCALE GENOMIC DNA]</scope>
</reference>
<proteinExistence type="inferred from homology"/>
<gene>
    <name evidence="13 16" type="primary">pheS</name>
    <name evidence="16" type="ORF">RICGR_0778</name>
</gene>
<keyword evidence="8 13" id="KW-0067">ATP-binding</keyword>
<evidence type="ECO:0000256" key="8">
    <source>
        <dbReference type="ARBA" id="ARBA00022840"/>
    </source>
</evidence>
<feature type="coiled-coil region" evidence="14">
    <location>
        <begin position="2"/>
        <end position="29"/>
    </location>
</feature>
<comment type="cofactor">
    <cofactor evidence="13">
        <name>Mg(2+)</name>
        <dbReference type="ChEBI" id="CHEBI:18420"/>
    </cofactor>
    <text evidence="13">Binds 2 magnesium ions per tetramer.</text>
</comment>
<dbReference type="Gene3D" id="3.30.930.10">
    <property type="entry name" value="Bira Bifunctional Protein, Domain 2"/>
    <property type="match status" value="1"/>
</dbReference>
<keyword evidence="14" id="KW-0175">Coiled coil</keyword>
<organism evidence="16 17">
    <name type="scientific">Rickettsiella grylli</name>
    <dbReference type="NCBI Taxonomy" id="59196"/>
    <lineage>
        <taxon>Bacteria</taxon>
        <taxon>Pseudomonadati</taxon>
        <taxon>Pseudomonadota</taxon>
        <taxon>Gammaproteobacteria</taxon>
        <taxon>Legionellales</taxon>
        <taxon>Coxiellaceae</taxon>
        <taxon>Rickettsiella</taxon>
    </lineage>
</organism>
<dbReference type="CDD" id="cd00496">
    <property type="entry name" value="PheRS_alpha_core"/>
    <property type="match status" value="1"/>
</dbReference>
<evidence type="ECO:0000259" key="15">
    <source>
        <dbReference type="PROSITE" id="PS50862"/>
    </source>
</evidence>
<dbReference type="PROSITE" id="PS50862">
    <property type="entry name" value="AA_TRNA_LIGASE_II"/>
    <property type="match status" value="1"/>
</dbReference>
<evidence type="ECO:0000313" key="17">
    <source>
        <dbReference type="Proteomes" id="UP000054075"/>
    </source>
</evidence>
<dbReference type="GO" id="GO:0000049">
    <property type="term" value="F:tRNA binding"/>
    <property type="evidence" value="ECO:0007669"/>
    <property type="project" value="InterPro"/>
</dbReference>
<dbReference type="Proteomes" id="UP000054075">
    <property type="component" value="Unassembled WGS sequence"/>
</dbReference>
<evidence type="ECO:0000256" key="4">
    <source>
        <dbReference type="ARBA" id="ARBA00022490"/>
    </source>
</evidence>
<accession>A8PMN4</accession>
<dbReference type="InterPro" id="IPR045864">
    <property type="entry name" value="aa-tRNA-synth_II/BPL/LPL"/>
</dbReference>
<evidence type="ECO:0000313" key="16">
    <source>
        <dbReference type="EMBL" id="EDP45662.1"/>
    </source>
</evidence>
<evidence type="ECO:0000256" key="6">
    <source>
        <dbReference type="ARBA" id="ARBA00022723"/>
    </source>
</evidence>
<dbReference type="STRING" id="59196.RICGR_0778"/>
<evidence type="ECO:0000256" key="14">
    <source>
        <dbReference type="SAM" id="Coils"/>
    </source>
</evidence>
<feature type="domain" description="Aminoacyl-transfer RNA synthetases class-II family profile" evidence="15">
    <location>
        <begin position="117"/>
        <end position="332"/>
    </location>
</feature>
<dbReference type="InterPro" id="IPR004529">
    <property type="entry name" value="Phe-tRNA-synth_IIc_asu"/>
</dbReference>
<dbReference type="GO" id="GO:0005737">
    <property type="term" value="C:cytoplasm"/>
    <property type="evidence" value="ECO:0007669"/>
    <property type="project" value="UniProtKB-SubCell"/>
</dbReference>
<evidence type="ECO:0000256" key="11">
    <source>
        <dbReference type="ARBA" id="ARBA00023146"/>
    </source>
</evidence>
<keyword evidence="4 13" id="KW-0963">Cytoplasm</keyword>
<comment type="subcellular location">
    <subcellularLocation>
        <location evidence="1 13">Cytoplasm</location>
    </subcellularLocation>
</comment>
<dbReference type="PANTHER" id="PTHR11538:SF41">
    <property type="entry name" value="PHENYLALANINE--TRNA LIGASE, MITOCHONDRIAL"/>
    <property type="match status" value="1"/>
</dbReference>
<dbReference type="GO" id="GO:0005524">
    <property type="term" value="F:ATP binding"/>
    <property type="evidence" value="ECO:0007669"/>
    <property type="project" value="UniProtKB-UniRule"/>
</dbReference>
<dbReference type="InterPro" id="IPR010978">
    <property type="entry name" value="tRNA-bd_arm"/>
</dbReference>
<keyword evidence="6 13" id="KW-0479">Metal-binding</keyword>
<dbReference type="AlphaFoldDB" id="A8PMN4"/>
<evidence type="ECO:0000256" key="2">
    <source>
        <dbReference type="ARBA" id="ARBA00010207"/>
    </source>
</evidence>
<keyword evidence="9 13" id="KW-0460">Magnesium</keyword>
<dbReference type="SUPFAM" id="SSF55681">
    <property type="entry name" value="Class II aaRS and biotin synthetases"/>
    <property type="match status" value="1"/>
</dbReference>
<keyword evidence="7 13" id="KW-0547">Nucleotide-binding</keyword>
<dbReference type="HAMAP" id="MF_00281">
    <property type="entry name" value="Phe_tRNA_synth_alpha1"/>
    <property type="match status" value="1"/>
</dbReference>
<dbReference type="OrthoDB" id="9800719at2"/>
<dbReference type="InterPro" id="IPR006195">
    <property type="entry name" value="aa-tRNA-synth_II"/>
</dbReference>
<sequence length="341" mass="38842">MRDDLQQLIEKAEQSIAQAKRSFELEQLRSSLLGKKSVLNEHLKRLAQLPVAEKPKVGQAINQAKQRIEALLKAQNELLINQEINAQLMREKVDVTLAGRGQSMGSLHPVTRTRERIERFFKGIGFTVTEGPEIEDDYYNFEALNIPSNHPARALHDTFYFPNGLLLRTHTSPVQIRAMQNQQAKLPVKMIAPGRVYRCDSDVTHTPMFHQVEGLLIDETANFSELKGLLTQFLQQFFEKNDLAIRFRAAYFPFTEPSAEVDIHCVMCGGEGCRVCSQTGWLEILGCGLVHPHVLTKMGLQPDNCQGYAFGMGIDRLALLRYQIPDLRLMFENDLRFLEQF</sequence>
<dbReference type="InterPro" id="IPR004188">
    <property type="entry name" value="Phe-tRNA_ligase_II_N"/>
</dbReference>
<keyword evidence="5 13" id="KW-0436">Ligase</keyword>
<feature type="binding site" evidence="13">
    <location>
        <position position="256"/>
    </location>
    <ligand>
        <name>Mg(2+)</name>
        <dbReference type="ChEBI" id="CHEBI:18420"/>
        <note>shared with beta subunit</note>
    </ligand>
</feature>
<evidence type="ECO:0000256" key="3">
    <source>
        <dbReference type="ARBA" id="ARBA00011209"/>
    </source>
</evidence>
<dbReference type="InterPro" id="IPR002319">
    <property type="entry name" value="Phenylalanyl-tRNA_Synthase"/>
</dbReference>
<dbReference type="RefSeq" id="WP_006034650.1">
    <property type="nucleotide sequence ID" value="NZ_AAQJ02000001.1"/>
</dbReference>
<dbReference type="GO" id="GO:0000287">
    <property type="term" value="F:magnesium ion binding"/>
    <property type="evidence" value="ECO:0007669"/>
    <property type="project" value="UniProtKB-UniRule"/>
</dbReference>
<name>A8PMN4_9COXI</name>
<evidence type="ECO:0000256" key="9">
    <source>
        <dbReference type="ARBA" id="ARBA00022842"/>
    </source>
</evidence>
<keyword evidence="10 13" id="KW-0648">Protein biosynthesis</keyword>
<dbReference type="GO" id="GO:0004826">
    <property type="term" value="F:phenylalanine-tRNA ligase activity"/>
    <property type="evidence" value="ECO:0007669"/>
    <property type="project" value="UniProtKB-UniRule"/>
</dbReference>
<dbReference type="NCBIfam" id="TIGR00468">
    <property type="entry name" value="pheS"/>
    <property type="match status" value="1"/>
</dbReference>
<comment type="similarity">
    <text evidence="2 13">Belongs to the class-II aminoacyl-tRNA synthetase family. Phe-tRNA synthetase alpha subunit type 1 subfamily.</text>
</comment>
<dbReference type="EMBL" id="AAQJ02000001">
    <property type="protein sequence ID" value="EDP45662.1"/>
    <property type="molecule type" value="Genomic_DNA"/>
</dbReference>
<dbReference type="SUPFAM" id="SSF46589">
    <property type="entry name" value="tRNA-binding arm"/>
    <property type="match status" value="1"/>
</dbReference>
<evidence type="ECO:0000256" key="10">
    <source>
        <dbReference type="ARBA" id="ARBA00022917"/>
    </source>
</evidence>
<reference evidence="16" key="1">
    <citation type="submission" date="2006-04" db="EMBL/GenBank/DDBJ databases">
        <authorList>
            <person name="Seshadri R."/>
            <person name="Federici B.A."/>
        </authorList>
    </citation>
    <scope>NUCLEOTIDE SEQUENCE [LARGE SCALE GENOMIC DNA]</scope>
</reference>